<dbReference type="EMBL" id="CP003388">
    <property type="protein sequence ID" value="AFD56133.1"/>
    <property type="molecule type" value="Genomic_DNA"/>
</dbReference>
<accession>E4TC84</accession>
<gene>
    <name evidence="1" type="ORF">RA0C_1232</name>
</gene>
<reference evidence="1 2" key="1">
    <citation type="journal article" date="2012" name="J. Bacteriol.">
        <title>Complete genome sequence of Riemerella anatipestifer reference strain.</title>
        <authorList>
            <person name="Wang X."/>
            <person name="Zhu D."/>
            <person name="Wang M."/>
            <person name="Cheng A."/>
            <person name="Jia R."/>
            <person name="Zhou Y."/>
            <person name="Chen Z."/>
            <person name="Luo Q."/>
            <person name="Liu F."/>
            <person name="Wang Y."/>
            <person name="Chen X.Y."/>
        </authorList>
    </citation>
    <scope>NUCLEOTIDE SEQUENCE [LARGE SCALE GENOMIC DNA]</scope>
    <source>
        <strain evidence="2">DSM 15868</strain>
    </source>
</reference>
<protein>
    <submittedName>
        <fullName evidence="1">Uncharacterized protein</fullName>
    </submittedName>
</protein>
<proteinExistence type="predicted"/>
<dbReference type="RefSeq" id="WP_004917194.1">
    <property type="nucleotide sequence ID" value="NC_014738.1"/>
</dbReference>
<name>E4TC84_RIEAD</name>
<sequence>MVRNIIILISVFSVVLSCSQTRRLQNGTKVLTKKYKNIDKFDKSIFEKIDTDYFYQKVDYYMANKNFQKVRDIGKDVDRKIQFYDNGRVRFFSLGMESPNPEDSGMRGIIYKKNNRLKIDYQSADQDGSMFISTYTIKVDNDLIYLLENKNAFLNSEFICTVYQKSEKVPEDWKAYKADW</sequence>
<evidence type="ECO:0000313" key="1">
    <source>
        <dbReference type="EMBL" id="AFD56133.1"/>
    </source>
</evidence>
<dbReference type="KEGG" id="rai:RA0C_1232"/>
<dbReference type="PATRIC" id="fig|693978.17.peg.1218"/>
<dbReference type="KEGG" id="ran:Riean_0970"/>
<evidence type="ECO:0000313" key="2">
    <source>
        <dbReference type="Proteomes" id="UP000010093"/>
    </source>
</evidence>
<dbReference type="AlphaFoldDB" id="E4TC84"/>
<dbReference type="HOGENOM" id="CLU_1495116_0_0_10"/>
<organism evidence="1 2">
    <name type="scientific">Riemerella anatipestifer (strain ATCC 11845 / DSM 15868 / JCM 9532 / NCTC 11014)</name>
    <dbReference type="NCBI Taxonomy" id="693978"/>
    <lineage>
        <taxon>Bacteria</taxon>
        <taxon>Pseudomonadati</taxon>
        <taxon>Bacteroidota</taxon>
        <taxon>Flavobacteriia</taxon>
        <taxon>Flavobacteriales</taxon>
        <taxon>Weeksellaceae</taxon>
        <taxon>Riemerella</taxon>
    </lineage>
</organism>
<dbReference type="PROSITE" id="PS51257">
    <property type="entry name" value="PROKAR_LIPOPROTEIN"/>
    <property type="match status" value="1"/>
</dbReference>
<dbReference type="GeneID" id="93718072"/>
<dbReference type="Proteomes" id="UP000010093">
    <property type="component" value="Chromosome"/>
</dbReference>